<organism evidence="9 10">
    <name type="scientific">Lottia gigantea</name>
    <name type="common">Giant owl limpet</name>
    <dbReference type="NCBI Taxonomy" id="225164"/>
    <lineage>
        <taxon>Eukaryota</taxon>
        <taxon>Metazoa</taxon>
        <taxon>Spiralia</taxon>
        <taxon>Lophotrochozoa</taxon>
        <taxon>Mollusca</taxon>
        <taxon>Gastropoda</taxon>
        <taxon>Patellogastropoda</taxon>
        <taxon>Lottioidea</taxon>
        <taxon>Lottiidae</taxon>
        <taxon>Lottia</taxon>
    </lineage>
</organism>
<keyword evidence="5" id="KW-0690">Ribosome biogenesis</keyword>
<evidence type="ECO:0000313" key="10">
    <source>
        <dbReference type="Proteomes" id="UP000030746"/>
    </source>
</evidence>
<evidence type="ECO:0000256" key="2">
    <source>
        <dbReference type="ARBA" id="ARBA00004604"/>
    </source>
</evidence>
<evidence type="ECO:0000256" key="6">
    <source>
        <dbReference type="ARBA" id="ARBA00023242"/>
    </source>
</evidence>
<dbReference type="InterPro" id="IPR007109">
    <property type="entry name" value="Brix"/>
</dbReference>
<evidence type="ECO:0000256" key="7">
    <source>
        <dbReference type="SAM" id="MobiDB-lite"/>
    </source>
</evidence>
<dbReference type="PANTHER" id="PTHR13634:SF0">
    <property type="entry name" value="RIBOSOME BIOGENESIS PROTEIN BRX1 HOMOLOG"/>
    <property type="match status" value="1"/>
</dbReference>
<protein>
    <recommendedName>
        <fullName evidence="4">Ribosome biogenesis protein BRX1 homolog</fullName>
    </recommendedName>
</protein>
<evidence type="ECO:0000259" key="8">
    <source>
        <dbReference type="PROSITE" id="PS50833"/>
    </source>
</evidence>
<dbReference type="FunFam" id="3.40.50.10480:FF:000003">
    <property type="entry name" value="Ribosome biogenesis protein BRX1"/>
    <property type="match status" value="1"/>
</dbReference>
<dbReference type="SMART" id="SM00879">
    <property type="entry name" value="Brix"/>
    <property type="match status" value="1"/>
</dbReference>
<dbReference type="PANTHER" id="PTHR13634">
    <property type="entry name" value="RIBOSOME BIOGENESIS PROTEIN BRIX"/>
    <property type="match status" value="1"/>
</dbReference>
<dbReference type="EMBL" id="KB201727">
    <property type="protein sequence ID" value="ESO94904.1"/>
    <property type="molecule type" value="Genomic_DNA"/>
</dbReference>
<accession>V4C0F3</accession>
<dbReference type="GO" id="GO:0005730">
    <property type="term" value="C:nucleolus"/>
    <property type="evidence" value="ECO:0007669"/>
    <property type="project" value="UniProtKB-SubCell"/>
</dbReference>
<dbReference type="PROSITE" id="PS50833">
    <property type="entry name" value="BRIX"/>
    <property type="match status" value="1"/>
</dbReference>
<dbReference type="AlphaFoldDB" id="V4C0F3"/>
<comment type="subcellular location">
    <subcellularLocation>
        <location evidence="2">Nucleus</location>
        <location evidence="2">Nucleolus</location>
    </subcellularLocation>
</comment>
<feature type="domain" description="Brix" evidence="8">
    <location>
        <begin position="47"/>
        <end position="236"/>
    </location>
</feature>
<feature type="compositionally biased region" description="Basic and acidic residues" evidence="7">
    <location>
        <begin position="8"/>
        <end position="25"/>
    </location>
</feature>
<dbReference type="HOGENOM" id="CLU_048373_2_0_1"/>
<reference evidence="9 10" key="1">
    <citation type="journal article" date="2013" name="Nature">
        <title>Insights into bilaterian evolution from three spiralian genomes.</title>
        <authorList>
            <person name="Simakov O."/>
            <person name="Marletaz F."/>
            <person name="Cho S.J."/>
            <person name="Edsinger-Gonzales E."/>
            <person name="Havlak P."/>
            <person name="Hellsten U."/>
            <person name="Kuo D.H."/>
            <person name="Larsson T."/>
            <person name="Lv J."/>
            <person name="Arendt D."/>
            <person name="Savage R."/>
            <person name="Osoegawa K."/>
            <person name="de Jong P."/>
            <person name="Grimwood J."/>
            <person name="Chapman J.A."/>
            <person name="Shapiro H."/>
            <person name="Aerts A."/>
            <person name="Otillar R.P."/>
            <person name="Terry A.Y."/>
            <person name="Boore J.L."/>
            <person name="Grigoriev I.V."/>
            <person name="Lindberg D.R."/>
            <person name="Seaver E.C."/>
            <person name="Weisblat D.A."/>
            <person name="Putnam N.H."/>
            <person name="Rokhsar D.S."/>
        </authorList>
    </citation>
    <scope>NUCLEOTIDE SEQUENCE [LARGE SCALE GENOMIC DNA]</scope>
</reference>
<dbReference type="GeneID" id="20245831"/>
<dbReference type="Pfam" id="PF04427">
    <property type="entry name" value="Brix"/>
    <property type="match status" value="1"/>
</dbReference>
<evidence type="ECO:0000256" key="3">
    <source>
        <dbReference type="ARBA" id="ARBA00006369"/>
    </source>
</evidence>
<name>V4C0F3_LOTGI</name>
<sequence>MGKRKHVRDTNNKDVSEGKKPKEDVILPPVVSSDEPVPRQKKWINKQRVLVLSSRGIGYRSRHLMLDLRSLLPQSKSESKMDTKDKLFVINEMCEMKNCNKCIYFEAKKKMDLYMWVANVPRGPSAKFLVENVHTMSELKMTGNCLKASRPLLSFSKEFEEDDHWKLLKELFVQTFGVPNHHPKSQPFFDHVFSFSVMDNRIWFRNYQILEEDASLAEIGPRFVLNPIRIFEGSFGGPTLYINPHYTSPNEHRRILKKTLAAKYLMKVEAKRGHEARKPTNSSYDLDPTDDFFTINPETLSATKT</sequence>
<keyword evidence="6" id="KW-0539">Nucleus</keyword>
<dbReference type="Gene3D" id="3.40.50.10480">
    <property type="entry name" value="Probable brix-domain ribosomal biogenesis protein"/>
    <property type="match status" value="1"/>
</dbReference>
<dbReference type="GO" id="GO:0000027">
    <property type="term" value="P:ribosomal large subunit assembly"/>
    <property type="evidence" value="ECO:0007669"/>
    <property type="project" value="TreeGrafter"/>
</dbReference>
<dbReference type="SUPFAM" id="SSF52954">
    <property type="entry name" value="Class II aaRS ABD-related"/>
    <property type="match status" value="1"/>
</dbReference>
<proteinExistence type="inferred from homology"/>
<evidence type="ECO:0000256" key="1">
    <source>
        <dbReference type="ARBA" id="ARBA00003439"/>
    </source>
</evidence>
<dbReference type="CTD" id="20245831"/>
<dbReference type="GO" id="GO:0006364">
    <property type="term" value="P:rRNA processing"/>
    <property type="evidence" value="ECO:0007669"/>
    <property type="project" value="InterPro"/>
</dbReference>
<dbReference type="RefSeq" id="XP_009054405.1">
    <property type="nucleotide sequence ID" value="XM_009056157.1"/>
</dbReference>
<dbReference type="KEGG" id="lgi:LOTGIDRAFT_205433"/>
<dbReference type="Proteomes" id="UP000030746">
    <property type="component" value="Unassembled WGS sequence"/>
</dbReference>
<dbReference type="GO" id="GO:0019843">
    <property type="term" value="F:rRNA binding"/>
    <property type="evidence" value="ECO:0007669"/>
    <property type="project" value="InterPro"/>
</dbReference>
<evidence type="ECO:0000313" key="9">
    <source>
        <dbReference type="EMBL" id="ESO94904.1"/>
    </source>
</evidence>
<dbReference type="InterPro" id="IPR026532">
    <property type="entry name" value="BRX1"/>
</dbReference>
<keyword evidence="10" id="KW-1185">Reference proteome</keyword>
<evidence type="ECO:0000256" key="5">
    <source>
        <dbReference type="ARBA" id="ARBA00022517"/>
    </source>
</evidence>
<dbReference type="OrthoDB" id="1638493at2759"/>
<dbReference type="STRING" id="225164.V4C0F3"/>
<gene>
    <name evidence="9" type="ORF">LOTGIDRAFT_205433</name>
</gene>
<comment type="similarity">
    <text evidence="3">Belongs to the BRX1 family.</text>
</comment>
<evidence type="ECO:0000256" key="4">
    <source>
        <dbReference type="ARBA" id="ARBA00020522"/>
    </source>
</evidence>
<feature type="region of interest" description="Disordered" evidence="7">
    <location>
        <begin position="1"/>
        <end position="33"/>
    </location>
</feature>
<dbReference type="OMA" id="YRHRHLM"/>
<comment type="function">
    <text evidence="1">Required for biogenesis of the 60S ribosomal subunit.</text>
</comment>